<keyword evidence="1" id="KW-0805">Transcription regulation</keyword>
<evidence type="ECO:0000256" key="3">
    <source>
        <dbReference type="ARBA" id="ARBA00023163"/>
    </source>
</evidence>
<feature type="compositionally biased region" description="Basic residues" evidence="5">
    <location>
        <begin position="12"/>
        <end position="21"/>
    </location>
</feature>
<dbReference type="Proteomes" id="UP000028702">
    <property type="component" value="Unassembled WGS sequence"/>
</dbReference>
<sequence>MDASADIDKPASSRRTRKKERTRREIYEAAMGLFNEKDYDDVTIGDICERADVAKATFFLHFPNKAALLSEFNEKLTSGIREQLEGFKGSATDKFCFVISELAGEWQRNAPVMRKMTREFVDALPTLEAGKAANESLLTLTMELIREAQKAGEFRKIAPPHRLAAAFVAASSALTIEWTEIPGVDTSETHKELLDVLLNGLRQKPK</sequence>
<dbReference type="AlphaFoldDB" id="A0A081BBS0"/>
<dbReference type="InterPro" id="IPR036271">
    <property type="entry name" value="Tet_transcr_reg_TetR-rel_C_sf"/>
</dbReference>
<dbReference type="Gene3D" id="1.10.357.10">
    <property type="entry name" value="Tetracycline Repressor, domain 2"/>
    <property type="match status" value="1"/>
</dbReference>
<dbReference type="GO" id="GO:0000976">
    <property type="term" value="F:transcription cis-regulatory region binding"/>
    <property type="evidence" value="ECO:0007669"/>
    <property type="project" value="TreeGrafter"/>
</dbReference>
<evidence type="ECO:0000259" key="6">
    <source>
        <dbReference type="PROSITE" id="PS50977"/>
    </source>
</evidence>
<accession>A0A081BBS0</accession>
<evidence type="ECO:0000256" key="5">
    <source>
        <dbReference type="SAM" id="MobiDB-lite"/>
    </source>
</evidence>
<reference evidence="7 8" key="1">
    <citation type="submission" date="2014-07" db="EMBL/GenBank/DDBJ databases">
        <title>Tepidicaulis marinum gen. nov., sp. nov., a novel marine bacterium denitrifying nitrate to nitrous oxide strictly under microaerobic conditions.</title>
        <authorList>
            <person name="Takeuchi M."/>
            <person name="Yamagishi T."/>
            <person name="Kamagata Y."/>
            <person name="Oshima K."/>
            <person name="Hattori M."/>
            <person name="Katayama T."/>
            <person name="Hanada S."/>
            <person name="Tamaki H."/>
            <person name="Marumo K."/>
            <person name="Maeda H."/>
            <person name="Nedachi M."/>
            <person name="Iwasaki W."/>
            <person name="Suwa Y."/>
            <person name="Sakata S."/>
        </authorList>
    </citation>
    <scope>NUCLEOTIDE SEQUENCE [LARGE SCALE GENOMIC DNA]</scope>
    <source>
        <strain evidence="7 8">MA2</strain>
    </source>
</reference>
<keyword evidence="8" id="KW-1185">Reference proteome</keyword>
<dbReference type="EMBL" id="BBIO01000009">
    <property type="protein sequence ID" value="GAK45488.1"/>
    <property type="molecule type" value="Genomic_DNA"/>
</dbReference>
<dbReference type="PRINTS" id="PR00455">
    <property type="entry name" value="HTHTETR"/>
</dbReference>
<name>A0A081BBS0_9HYPH</name>
<feature type="region of interest" description="Disordered" evidence="5">
    <location>
        <begin position="1"/>
        <end position="21"/>
    </location>
</feature>
<keyword evidence="2 4" id="KW-0238">DNA-binding</keyword>
<dbReference type="PANTHER" id="PTHR30055:SF234">
    <property type="entry name" value="HTH-TYPE TRANSCRIPTIONAL REGULATOR BETI"/>
    <property type="match status" value="1"/>
</dbReference>
<protein>
    <submittedName>
        <fullName evidence="7">TetR family transcriptional regulator</fullName>
    </submittedName>
</protein>
<feature type="domain" description="HTH tetR-type" evidence="6">
    <location>
        <begin position="20"/>
        <end position="80"/>
    </location>
</feature>
<dbReference type="RefSeq" id="WP_052379382.1">
    <property type="nucleotide sequence ID" value="NZ_BBIO01000009.1"/>
</dbReference>
<proteinExistence type="predicted"/>
<dbReference type="PROSITE" id="PS50977">
    <property type="entry name" value="HTH_TETR_2"/>
    <property type="match status" value="1"/>
</dbReference>
<dbReference type="PANTHER" id="PTHR30055">
    <property type="entry name" value="HTH-TYPE TRANSCRIPTIONAL REGULATOR RUTR"/>
    <property type="match status" value="1"/>
</dbReference>
<dbReference type="InterPro" id="IPR009057">
    <property type="entry name" value="Homeodomain-like_sf"/>
</dbReference>
<organism evidence="7 8">
    <name type="scientific">Tepidicaulis marinus</name>
    <dbReference type="NCBI Taxonomy" id="1333998"/>
    <lineage>
        <taxon>Bacteria</taxon>
        <taxon>Pseudomonadati</taxon>
        <taxon>Pseudomonadota</taxon>
        <taxon>Alphaproteobacteria</taxon>
        <taxon>Hyphomicrobiales</taxon>
        <taxon>Parvibaculaceae</taxon>
        <taxon>Tepidicaulis</taxon>
    </lineage>
</organism>
<dbReference type="InterPro" id="IPR050109">
    <property type="entry name" value="HTH-type_TetR-like_transc_reg"/>
</dbReference>
<dbReference type="InterPro" id="IPR001647">
    <property type="entry name" value="HTH_TetR"/>
</dbReference>
<keyword evidence="3" id="KW-0804">Transcription</keyword>
<dbReference type="GO" id="GO:0003700">
    <property type="term" value="F:DNA-binding transcription factor activity"/>
    <property type="evidence" value="ECO:0007669"/>
    <property type="project" value="TreeGrafter"/>
</dbReference>
<feature type="compositionally biased region" description="Basic and acidic residues" evidence="5">
    <location>
        <begin position="1"/>
        <end position="11"/>
    </location>
</feature>
<gene>
    <name evidence="7" type="ORF">M2A_1987</name>
</gene>
<dbReference type="SUPFAM" id="SSF48498">
    <property type="entry name" value="Tetracyclin repressor-like, C-terminal domain"/>
    <property type="match status" value="1"/>
</dbReference>
<evidence type="ECO:0000256" key="2">
    <source>
        <dbReference type="ARBA" id="ARBA00023125"/>
    </source>
</evidence>
<evidence type="ECO:0000256" key="4">
    <source>
        <dbReference type="PROSITE-ProRule" id="PRU00335"/>
    </source>
</evidence>
<evidence type="ECO:0000313" key="8">
    <source>
        <dbReference type="Proteomes" id="UP000028702"/>
    </source>
</evidence>
<dbReference type="SUPFAM" id="SSF46689">
    <property type="entry name" value="Homeodomain-like"/>
    <property type="match status" value="1"/>
</dbReference>
<comment type="caution">
    <text evidence="7">The sequence shown here is derived from an EMBL/GenBank/DDBJ whole genome shotgun (WGS) entry which is preliminary data.</text>
</comment>
<evidence type="ECO:0000313" key="7">
    <source>
        <dbReference type="EMBL" id="GAK45488.1"/>
    </source>
</evidence>
<dbReference type="STRING" id="1333998.M2A_1987"/>
<feature type="DNA-binding region" description="H-T-H motif" evidence="4">
    <location>
        <begin position="43"/>
        <end position="62"/>
    </location>
</feature>
<dbReference type="eggNOG" id="COG1309">
    <property type="taxonomic scope" value="Bacteria"/>
</dbReference>
<dbReference type="Pfam" id="PF00440">
    <property type="entry name" value="TetR_N"/>
    <property type="match status" value="1"/>
</dbReference>
<evidence type="ECO:0000256" key="1">
    <source>
        <dbReference type="ARBA" id="ARBA00023015"/>
    </source>
</evidence>